<dbReference type="PANTHER" id="PTHR46401">
    <property type="entry name" value="GLYCOSYLTRANSFERASE WBBK-RELATED"/>
    <property type="match status" value="1"/>
</dbReference>
<name>A0ABV3Y2P4_9ACTN</name>
<reference evidence="3 4" key="1">
    <citation type="submission" date="2024-07" db="EMBL/GenBank/DDBJ databases">
        <title>Draft Genome Sequence of Ferrimicrobium acidiphilum Strain YE2023, Isolated from a Pulp of Bioleach Reactor.</title>
        <authorList>
            <person name="Elkina Y.A."/>
            <person name="Bulaeva A.G."/>
            <person name="Beletsky A.V."/>
            <person name="Mardanov A.V."/>
        </authorList>
    </citation>
    <scope>NUCLEOTIDE SEQUENCE [LARGE SCALE GENOMIC DNA]</scope>
    <source>
        <strain evidence="3 4">YE2023</strain>
    </source>
</reference>
<dbReference type="InterPro" id="IPR001296">
    <property type="entry name" value="Glyco_trans_1"/>
</dbReference>
<evidence type="ECO:0000259" key="2">
    <source>
        <dbReference type="Pfam" id="PF00534"/>
    </source>
</evidence>
<accession>A0ABV3Y2P4</accession>
<proteinExistence type="predicted"/>
<comment type="caution">
    <text evidence="3">The sequence shown here is derived from an EMBL/GenBank/DDBJ whole genome shotgun (WGS) entry which is preliminary data.</text>
</comment>
<evidence type="ECO:0000313" key="4">
    <source>
        <dbReference type="Proteomes" id="UP001560267"/>
    </source>
</evidence>
<evidence type="ECO:0000256" key="1">
    <source>
        <dbReference type="ARBA" id="ARBA00022679"/>
    </source>
</evidence>
<organism evidence="3 4">
    <name type="scientific">Ferrimicrobium acidiphilum</name>
    <dbReference type="NCBI Taxonomy" id="121039"/>
    <lineage>
        <taxon>Bacteria</taxon>
        <taxon>Bacillati</taxon>
        <taxon>Actinomycetota</taxon>
        <taxon>Acidimicrobiia</taxon>
        <taxon>Acidimicrobiales</taxon>
        <taxon>Acidimicrobiaceae</taxon>
        <taxon>Ferrimicrobium</taxon>
    </lineage>
</organism>
<dbReference type="Proteomes" id="UP001560267">
    <property type="component" value="Unassembled WGS sequence"/>
</dbReference>
<dbReference type="EMBL" id="JBFSHR010000025">
    <property type="protein sequence ID" value="MEX6429795.1"/>
    <property type="molecule type" value="Genomic_DNA"/>
</dbReference>
<dbReference type="GO" id="GO:0016757">
    <property type="term" value="F:glycosyltransferase activity"/>
    <property type="evidence" value="ECO:0007669"/>
    <property type="project" value="UniProtKB-KW"/>
</dbReference>
<protein>
    <submittedName>
        <fullName evidence="3">Glycosyltransferase</fullName>
        <ecNumber evidence="3">2.4.-.-</ecNumber>
    </submittedName>
</protein>
<dbReference type="PANTHER" id="PTHR46401:SF2">
    <property type="entry name" value="GLYCOSYLTRANSFERASE WBBK-RELATED"/>
    <property type="match status" value="1"/>
</dbReference>
<gene>
    <name evidence="3" type="ORF">AB6A68_08080</name>
</gene>
<keyword evidence="1 3" id="KW-0808">Transferase</keyword>
<dbReference type="Pfam" id="PF00534">
    <property type="entry name" value="Glycos_transf_1"/>
    <property type="match status" value="1"/>
</dbReference>
<evidence type="ECO:0000313" key="3">
    <source>
        <dbReference type="EMBL" id="MEX6429795.1"/>
    </source>
</evidence>
<feature type="domain" description="Glycosyl transferase family 1" evidence="2">
    <location>
        <begin position="170"/>
        <end position="322"/>
    </location>
</feature>
<keyword evidence="3" id="KW-0328">Glycosyltransferase</keyword>
<dbReference type="SUPFAM" id="SSF53756">
    <property type="entry name" value="UDP-Glycosyltransferase/glycogen phosphorylase"/>
    <property type="match status" value="1"/>
</dbReference>
<dbReference type="EC" id="2.4.-.-" evidence="3"/>
<sequence length="349" mass="39133">MTTILQLIPSLAPNDAIGTHTRRLDALLKEFGFETAIYADEYDASLASIAEPFARLRRHPPRGAWYLYQASTNSRISDWLRDRPRVMLNYHNVTPHELTKPWEPSIARVLWQARREIGNLARTTQYAFTVSRYNANDLLKLGFLHPLVAPPLIEVPTITQSTPSAHTNWLFVGRIFPNKHQLFLLEAFAHYRSLFDPGATLTLVGSTASRRYLGAIESAIHSYGLDSAVRLLSGLSSVELAREYAHATLFTSASLHEGYGFPFVEAFAARLPVLALETSAVAETVGDAGWLIADHNPLTFATAAQLLRHDPVLRTKLIDRGQVRLGVFDPTMQRERYRTIFATIVGSRR</sequence>
<keyword evidence="4" id="KW-1185">Reference proteome</keyword>
<dbReference type="Gene3D" id="3.40.50.2000">
    <property type="entry name" value="Glycogen Phosphorylase B"/>
    <property type="match status" value="1"/>
</dbReference>
<dbReference type="RefSeq" id="WP_369084522.1">
    <property type="nucleotide sequence ID" value="NZ_JBFSHR010000025.1"/>
</dbReference>